<dbReference type="EMBL" id="NGJS01000012">
    <property type="protein sequence ID" value="RST98225.1"/>
    <property type="molecule type" value="Genomic_DNA"/>
</dbReference>
<evidence type="ECO:0000259" key="2">
    <source>
        <dbReference type="Pfam" id="PF00248"/>
    </source>
</evidence>
<proteinExistence type="predicted"/>
<sequence length="316" mass="35338">MKKVPVGQTDVLITEIGLGTNAVGGHNLYPNLDERVGKDLVREAVKAGINFLDTAYIYGEGRSEELVGEVVSEFKREDIVVATKAAHLPNGNGLSNLPDFLEKSVYDALKRLRTDYIDIFYIHFPDENTKKYEAVGKLQKLKEKGIIRSIGVSNFNMAQLTEANQDGYVDIVQDEYNLLVRDKENTVMHYAKENEISFIPYFPLASGLLTGKYSSNVTFPSNDLRVGQDFFNEPLFSKIIKSVDKLKPIAVKYETTVTNLVLAWYLSRQDITALIPGAKNKDQVLANRSAEKVSLEVTDITLIDTLFSLGKFNKEG</sequence>
<dbReference type="GO" id="GO:0005829">
    <property type="term" value="C:cytosol"/>
    <property type="evidence" value="ECO:0007669"/>
    <property type="project" value="TreeGrafter"/>
</dbReference>
<accession>A0A429ZWX8</accession>
<feature type="domain" description="NADP-dependent oxidoreductase" evidence="2">
    <location>
        <begin position="15"/>
        <end position="305"/>
    </location>
</feature>
<reference evidence="3 4" key="1">
    <citation type="submission" date="2017-05" db="EMBL/GenBank/DDBJ databases">
        <title>Vagococcus spp. assemblies.</title>
        <authorList>
            <person name="Gulvik C.A."/>
        </authorList>
    </citation>
    <scope>NUCLEOTIDE SEQUENCE [LARGE SCALE GENOMIC DNA]</scope>
    <source>
        <strain evidence="3 4">SS1995</strain>
    </source>
</reference>
<dbReference type="InterPro" id="IPR050523">
    <property type="entry name" value="AKR_Detox_Biosynth"/>
</dbReference>
<dbReference type="Proteomes" id="UP000287857">
    <property type="component" value="Unassembled WGS sequence"/>
</dbReference>
<dbReference type="InterPro" id="IPR036812">
    <property type="entry name" value="NAD(P)_OxRdtase_dom_sf"/>
</dbReference>
<evidence type="ECO:0000313" key="3">
    <source>
        <dbReference type="EMBL" id="RST98225.1"/>
    </source>
</evidence>
<protein>
    <submittedName>
        <fullName evidence="3">Oxidoreductase</fullName>
    </submittedName>
</protein>
<dbReference type="OrthoDB" id="9773828at2"/>
<dbReference type="PANTHER" id="PTHR43364">
    <property type="entry name" value="NADH-SPECIFIC METHYLGLYOXAL REDUCTASE-RELATED"/>
    <property type="match status" value="1"/>
</dbReference>
<dbReference type="InterPro" id="IPR018170">
    <property type="entry name" value="Aldo/ket_reductase_CS"/>
</dbReference>
<dbReference type="PANTHER" id="PTHR43364:SF4">
    <property type="entry name" value="NAD(P)-LINKED OXIDOREDUCTASE SUPERFAMILY PROTEIN"/>
    <property type="match status" value="1"/>
</dbReference>
<comment type="caution">
    <text evidence="3">The sequence shown here is derived from an EMBL/GenBank/DDBJ whole genome shotgun (WGS) entry which is preliminary data.</text>
</comment>
<keyword evidence="1" id="KW-0560">Oxidoreductase</keyword>
<name>A0A429ZWX8_9ENTE</name>
<dbReference type="SUPFAM" id="SSF51430">
    <property type="entry name" value="NAD(P)-linked oxidoreductase"/>
    <property type="match status" value="1"/>
</dbReference>
<dbReference type="AlphaFoldDB" id="A0A429ZWX8"/>
<dbReference type="InterPro" id="IPR020471">
    <property type="entry name" value="AKR"/>
</dbReference>
<keyword evidence="4" id="KW-1185">Reference proteome</keyword>
<dbReference type="PRINTS" id="PR00069">
    <property type="entry name" value="ALDKETRDTASE"/>
</dbReference>
<dbReference type="Gene3D" id="3.20.20.100">
    <property type="entry name" value="NADP-dependent oxidoreductase domain"/>
    <property type="match status" value="1"/>
</dbReference>
<dbReference type="RefSeq" id="WP_125984348.1">
    <property type="nucleotide sequence ID" value="NZ_NGJS01000012.1"/>
</dbReference>
<dbReference type="InterPro" id="IPR023210">
    <property type="entry name" value="NADP_OxRdtase_dom"/>
</dbReference>
<organism evidence="3 4">
    <name type="scientific">Vagococcus vulneris</name>
    <dbReference type="NCBI Taxonomy" id="1977869"/>
    <lineage>
        <taxon>Bacteria</taxon>
        <taxon>Bacillati</taxon>
        <taxon>Bacillota</taxon>
        <taxon>Bacilli</taxon>
        <taxon>Lactobacillales</taxon>
        <taxon>Enterococcaceae</taxon>
        <taxon>Vagococcus</taxon>
    </lineage>
</organism>
<gene>
    <name evidence="3" type="ORF">CBF37_08640</name>
</gene>
<dbReference type="Pfam" id="PF00248">
    <property type="entry name" value="Aldo_ket_red"/>
    <property type="match status" value="1"/>
</dbReference>
<evidence type="ECO:0000256" key="1">
    <source>
        <dbReference type="ARBA" id="ARBA00023002"/>
    </source>
</evidence>
<dbReference type="GO" id="GO:0016491">
    <property type="term" value="F:oxidoreductase activity"/>
    <property type="evidence" value="ECO:0007669"/>
    <property type="project" value="UniProtKB-KW"/>
</dbReference>
<dbReference type="PROSITE" id="PS00062">
    <property type="entry name" value="ALDOKETO_REDUCTASE_2"/>
    <property type="match status" value="1"/>
</dbReference>
<evidence type="ECO:0000313" key="4">
    <source>
        <dbReference type="Proteomes" id="UP000287857"/>
    </source>
</evidence>